<feature type="transmembrane region" description="Helical" evidence="2">
    <location>
        <begin position="87"/>
        <end position="110"/>
    </location>
</feature>
<reference evidence="3 4" key="1">
    <citation type="journal article" date="2019" name="Int. J. Syst. Evol. Microbiol.">
        <title>The Global Catalogue of Microorganisms (GCM) 10K type strain sequencing project: providing services to taxonomists for standard genome sequencing and annotation.</title>
        <authorList>
            <consortium name="The Broad Institute Genomics Platform"/>
            <consortium name="The Broad Institute Genome Sequencing Center for Infectious Disease"/>
            <person name="Wu L."/>
            <person name="Ma J."/>
        </authorList>
    </citation>
    <scope>NUCLEOTIDE SEQUENCE [LARGE SCALE GENOMIC DNA]</scope>
    <source>
        <strain evidence="3 4">JCM 11117</strain>
    </source>
</reference>
<accession>A0ABN1Q7I0</accession>
<evidence type="ECO:0000313" key="4">
    <source>
        <dbReference type="Proteomes" id="UP001499967"/>
    </source>
</evidence>
<evidence type="ECO:0000256" key="1">
    <source>
        <dbReference type="SAM" id="MobiDB-lite"/>
    </source>
</evidence>
<keyword evidence="2" id="KW-1133">Transmembrane helix</keyword>
<dbReference type="Proteomes" id="UP001499967">
    <property type="component" value="Unassembled WGS sequence"/>
</dbReference>
<comment type="caution">
    <text evidence="3">The sequence shown here is derived from an EMBL/GenBank/DDBJ whole genome shotgun (WGS) entry which is preliminary data.</text>
</comment>
<keyword evidence="4" id="KW-1185">Reference proteome</keyword>
<protein>
    <recommendedName>
        <fullName evidence="5">Small secreted domain DUF320</fullName>
    </recommendedName>
</protein>
<gene>
    <name evidence="3" type="ORF">GCM10009559_32280</name>
</gene>
<proteinExistence type="predicted"/>
<sequence length="168" mass="16362">MAPGPTTDSPPTCVVVVQAPGLVGGLHHAQVNPSLIGRSDARRDSSRPGTGPGTAFPARGLPPPGFVMSETLKGNERSMNASARRSALILSAFAMVASTLYGGLALAGGYENGTTENSGGPGGPGGTANSQCLIPIGISLGLLGQGGDVSQCNANGGTGGTGGTGAEY</sequence>
<keyword evidence="2" id="KW-0812">Transmembrane</keyword>
<keyword evidence="2" id="KW-0472">Membrane</keyword>
<evidence type="ECO:0000313" key="3">
    <source>
        <dbReference type="EMBL" id="GAA0938506.1"/>
    </source>
</evidence>
<dbReference type="EMBL" id="BAAAHP010000091">
    <property type="protein sequence ID" value="GAA0938506.1"/>
    <property type="molecule type" value="Genomic_DNA"/>
</dbReference>
<name>A0ABN1Q7I0_9PSEU</name>
<organism evidence="3 4">
    <name type="scientific">Pseudonocardia zijingensis</name>
    <dbReference type="NCBI Taxonomy" id="153376"/>
    <lineage>
        <taxon>Bacteria</taxon>
        <taxon>Bacillati</taxon>
        <taxon>Actinomycetota</taxon>
        <taxon>Actinomycetes</taxon>
        <taxon>Pseudonocardiales</taxon>
        <taxon>Pseudonocardiaceae</taxon>
        <taxon>Pseudonocardia</taxon>
    </lineage>
</organism>
<feature type="region of interest" description="Disordered" evidence="1">
    <location>
        <begin position="34"/>
        <end position="64"/>
    </location>
</feature>
<evidence type="ECO:0000256" key="2">
    <source>
        <dbReference type="SAM" id="Phobius"/>
    </source>
</evidence>
<evidence type="ECO:0008006" key="5">
    <source>
        <dbReference type="Google" id="ProtNLM"/>
    </source>
</evidence>